<dbReference type="AlphaFoldDB" id="A0A8W8IKV6"/>
<organism evidence="1 2">
    <name type="scientific">Magallana gigas</name>
    <name type="common">Pacific oyster</name>
    <name type="synonym">Crassostrea gigas</name>
    <dbReference type="NCBI Taxonomy" id="29159"/>
    <lineage>
        <taxon>Eukaryota</taxon>
        <taxon>Metazoa</taxon>
        <taxon>Spiralia</taxon>
        <taxon>Lophotrochozoa</taxon>
        <taxon>Mollusca</taxon>
        <taxon>Bivalvia</taxon>
        <taxon>Autobranchia</taxon>
        <taxon>Pteriomorphia</taxon>
        <taxon>Ostreida</taxon>
        <taxon>Ostreoidea</taxon>
        <taxon>Ostreidae</taxon>
        <taxon>Magallana</taxon>
    </lineage>
</organism>
<evidence type="ECO:0008006" key="3">
    <source>
        <dbReference type="Google" id="ProtNLM"/>
    </source>
</evidence>
<dbReference type="InterPro" id="IPR005502">
    <property type="entry name" value="Ribosyl_crysJ1"/>
</dbReference>
<evidence type="ECO:0000313" key="1">
    <source>
        <dbReference type="EnsemblMetazoa" id="G14484.1:cds"/>
    </source>
</evidence>
<dbReference type="Proteomes" id="UP000005408">
    <property type="component" value="Unassembled WGS sequence"/>
</dbReference>
<keyword evidence="2" id="KW-1185">Reference proteome</keyword>
<sequence length="486" mass="53661">MNRTLFLGMRVIRYRMKTLVYQRPLHVNERSVHSWSQQKTFRRPGPQALPIVTSFLALAFLSKVPVVDSPRSLSTDPSATISNSSTKMSAKLQKAKQEALWGMFVADALAMPVHWYYSPSDIKSGYGGWLTGFQAPEKHHPSSILTISATGGSGRSAGMGKSKPVIGDVILHDKLKYWTNRDRTVHYHQGMKAGDNTLNTVMALNMLQTMQKVDPQASMDPRELRGLVLEQYVKCMTTPCSHNDTYAESFHRSFFKDWSESKMRPTSAEALLHWTEDRYLAKSKGYSDHQLVVIGAIVPAIPWIIHYAHKSESECAKATVDFIKLTHPEPGLVPFIDIYSRLLHGVLNGHSLQQEVLKTLSNAQLGGEQKRDVVLKLLDMAKGLPKGSEQRLKLHQSATARLGSACYVEGAMSSMLFLALEFADDVNAGLLANANCGGENCHRGAALGALLGASVGYKDCQISPEFKEGLGSMKNGLVTLIEQMNS</sequence>
<dbReference type="InterPro" id="IPR050792">
    <property type="entry name" value="ADP-ribosylglycohydrolase"/>
</dbReference>
<dbReference type="OMA" id="ERYAQRM"/>
<name>A0A8W8IKV6_MAGGI</name>
<protein>
    <recommendedName>
        <fullName evidence="3">ADP-ribosylglycohydrolase</fullName>
    </recommendedName>
</protein>
<dbReference type="PANTHER" id="PTHR16222:SF34">
    <property type="entry name" value="ADP-RIBOSYLGLYCOHYDROLASE"/>
    <property type="match status" value="1"/>
</dbReference>
<dbReference type="EnsemblMetazoa" id="G14484.3">
    <property type="protein sequence ID" value="G14484.3:cds"/>
    <property type="gene ID" value="G14484"/>
</dbReference>
<proteinExistence type="predicted"/>
<dbReference type="SUPFAM" id="SSF101478">
    <property type="entry name" value="ADP-ribosylglycohydrolase"/>
    <property type="match status" value="1"/>
</dbReference>
<dbReference type="EnsemblMetazoa" id="G14484.2">
    <property type="protein sequence ID" value="G14484.2:cds"/>
    <property type="gene ID" value="G14484"/>
</dbReference>
<dbReference type="PANTHER" id="PTHR16222">
    <property type="entry name" value="ADP-RIBOSYLGLYCOHYDROLASE"/>
    <property type="match status" value="1"/>
</dbReference>
<dbReference type="OrthoDB" id="524326at2759"/>
<dbReference type="Pfam" id="PF03747">
    <property type="entry name" value="ADP_ribosyl_GH"/>
    <property type="match status" value="1"/>
</dbReference>
<evidence type="ECO:0000313" key="2">
    <source>
        <dbReference type="Proteomes" id="UP000005408"/>
    </source>
</evidence>
<reference evidence="1" key="1">
    <citation type="submission" date="2022-08" db="UniProtKB">
        <authorList>
            <consortium name="EnsemblMetazoa"/>
        </authorList>
    </citation>
    <scope>IDENTIFICATION</scope>
    <source>
        <strain evidence="1">05x7-T-G4-1.051#20</strain>
    </source>
</reference>
<dbReference type="InterPro" id="IPR036705">
    <property type="entry name" value="Ribosyl_crysJ1_sf"/>
</dbReference>
<accession>A0A8W8IKV6</accession>
<dbReference type="EnsemblMetazoa" id="G14484.1">
    <property type="protein sequence ID" value="G14484.1:cds"/>
    <property type="gene ID" value="G14484"/>
</dbReference>
<dbReference type="Gene3D" id="1.10.4080.10">
    <property type="entry name" value="ADP-ribosylation/Crystallin J1"/>
    <property type="match status" value="1"/>
</dbReference>